<dbReference type="EMBL" id="FOKC01000016">
    <property type="protein sequence ID" value="SFB48032.1"/>
    <property type="molecule type" value="Genomic_DNA"/>
</dbReference>
<gene>
    <name evidence="2" type="ORF">SAMN05192575_11659</name>
</gene>
<protein>
    <submittedName>
        <fullName evidence="2">FRG domain-containing protein</fullName>
    </submittedName>
</protein>
<dbReference type="SMART" id="SM00901">
    <property type="entry name" value="FRG"/>
    <property type="match status" value="1"/>
</dbReference>
<evidence type="ECO:0000313" key="3">
    <source>
        <dbReference type="Proteomes" id="UP000199113"/>
    </source>
</evidence>
<dbReference type="InterPro" id="IPR014966">
    <property type="entry name" value="FRG-dom"/>
</dbReference>
<name>A0A1I1BE45_9ACTN</name>
<feature type="domain" description="FRG" evidence="1">
    <location>
        <begin position="27"/>
        <end position="122"/>
    </location>
</feature>
<sequence>MEPIAEVTSVAEYASTLRVMGSGASGLPRPFWFRGHASDSYRLSASAIREERFRANESVMLKRFMQDAQSMLADAPSSPWEWLFLAQHHHVPTRLLDWTENALVALYFACEPQKSPVEGVAPPNGDVWVLLPTAMNKAVGSWTGIHAEDLPMIGVDSTFDKYHPFPLPNRPPPQEPRHPIAAIAVRNFPRIVNQWGTFTVTDQVLALEDYDQASTFLRRVSVTADSKADLLDEMKSLGIEERIIYPDLYRLGDRVKGMFS</sequence>
<dbReference type="STRING" id="748909.SAMN05192575_11659"/>
<reference evidence="2" key="1">
    <citation type="submission" date="2016-10" db="EMBL/GenBank/DDBJ databases">
        <authorList>
            <person name="de Groot N.N."/>
        </authorList>
    </citation>
    <scope>NUCLEOTIDE SEQUENCE [LARGE SCALE GENOMIC DNA]</scope>
    <source>
        <strain evidence="2">CGMCC 1.10697</strain>
    </source>
</reference>
<dbReference type="Proteomes" id="UP000199113">
    <property type="component" value="Unassembled WGS sequence"/>
</dbReference>
<organism evidence="2 3">
    <name type="scientific">Nocardioides alpinus</name>
    <dbReference type="NCBI Taxonomy" id="748909"/>
    <lineage>
        <taxon>Bacteria</taxon>
        <taxon>Bacillati</taxon>
        <taxon>Actinomycetota</taxon>
        <taxon>Actinomycetes</taxon>
        <taxon>Propionibacteriales</taxon>
        <taxon>Nocardioidaceae</taxon>
        <taxon>Nocardioides</taxon>
    </lineage>
</organism>
<accession>A0A1I1BE45</accession>
<dbReference type="OrthoDB" id="9816036at2"/>
<dbReference type="Pfam" id="PF08867">
    <property type="entry name" value="FRG"/>
    <property type="match status" value="1"/>
</dbReference>
<dbReference type="RefSeq" id="WP_139227827.1">
    <property type="nucleotide sequence ID" value="NZ_FOKC01000016.1"/>
</dbReference>
<dbReference type="AlphaFoldDB" id="A0A1I1BE45"/>
<proteinExistence type="predicted"/>
<evidence type="ECO:0000259" key="1">
    <source>
        <dbReference type="SMART" id="SM00901"/>
    </source>
</evidence>
<evidence type="ECO:0000313" key="2">
    <source>
        <dbReference type="EMBL" id="SFB48032.1"/>
    </source>
</evidence>